<evidence type="ECO:0000313" key="4">
    <source>
        <dbReference type="Proteomes" id="UP000076077"/>
    </source>
</evidence>
<organism evidence="2 4">
    <name type="scientific">Microbulbifer thermotolerans</name>
    <dbReference type="NCBI Taxonomy" id="252514"/>
    <lineage>
        <taxon>Bacteria</taxon>
        <taxon>Pseudomonadati</taxon>
        <taxon>Pseudomonadota</taxon>
        <taxon>Gammaproteobacteria</taxon>
        <taxon>Cellvibrionales</taxon>
        <taxon>Microbulbiferaceae</taxon>
        <taxon>Microbulbifer</taxon>
    </lineage>
</organism>
<dbReference type="EMBL" id="JAPHQB010000031">
    <property type="protein sequence ID" value="MCX2803081.1"/>
    <property type="molecule type" value="Genomic_DNA"/>
</dbReference>
<dbReference type="Proteomes" id="UP000076077">
    <property type="component" value="Chromosome"/>
</dbReference>
<evidence type="ECO:0000313" key="2">
    <source>
        <dbReference type="EMBL" id="AMX03422.1"/>
    </source>
</evidence>
<dbReference type="RefSeq" id="WP_067155586.1">
    <property type="nucleotide sequence ID" value="NZ_CP014864.1"/>
</dbReference>
<dbReference type="GeneID" id="76609021"/>
<reference evidence="4" key="1">
    <citation type="submission" date="2016-03" db="EMBL/GenBank/DDBJ databases">
        <authorList>
            <person name="Lee Y.-S."/>
            <person name="Choi Y.-L."/>
        </authorList>
    </citation>
    <scope>NUCLEOTIDE SEQUENCE [LARGE SCALE GENOMIC DNA]</scope>
    <source>
        <strain evidence="4">DAU221</strain>
    </source>
</reference>
<dbReference type="STRING" id="252514.A3224_13310"/>
<feature type="transmembrane region" description="Helical" evidence="1">
    <location>
        <begin position="412"/>
        <end position="432"/>
    </location>
</feature>
<dbReference type="OrthoDB" id="8983643at2"/>
<dbReference type="AlphaFoldDB" id="A0A143HQ59"/>
<feature type="transmembrane region" description="Helical" evidence="1">
    <location>
        <begin position="66"/>
        <end position="86"/>
    </location>
</feature>
<feature type="transmembrane region" description="Helical" evidence="1">
    <location>
        <begin position="386"/>
        <end position="406"/>
    </location>
</feature>
<dbReference type="InterPro" id="IPR052527">
    <property type="entry name" value="Metal_cation-efflux_comp"/>
</dbReference>
<keyword evidence="1" id="KW-0472">Membrane</keyword>
<dbReference type="Pfam" id="PF06966">
    <property type="entry name" value="DUF1295"/>
    <property type="match status" value="1"/>
</dbReference>
<feature type="transmembrane region" description="Helical" evidence="1">
    <location>
        <begin position="212"/>
        <end position="231"/>
    </location>
</feature>
<dbReference type="Proteomes" id="UP001209730">
    <property type="component" value="Unassembled WGS sequence"/>
</dbReference>
<feature type="transmembrane region" description="Helical" evidence="1">
    <location>
        <begin position="151"/>
        <end position="172"/>
    </location>
</feature>
<dbReference type="InterPro" id="IPR010721">
    <property type="entry name" value="UstE-like"/>
</dbReference>
<feature type="transmembrane region" description="Helical" evidence="1">
    <location>
        <begin position="26"/>
        <end position="46"/>
    </location>
</feature>
<reference evidence="3" key="3">
    <citation type="submission" date="2022-11" db="EMBL/GenBank/DDBJ databases">
        <title>Chitin-degrading and fungicidal potential of chitinolytic bacterial strains from marine environment of the Pacific Ocean regions.</title>
        <authorList>
            <person name="Pentekhina I."/>
            <person name="Nedashkovskaya O."/>
            <person name="Seitkalieva A."/>
            <person name="Podvolotskaya A."/>
            <person name="Tekutyeva L."/>
            <person name="Balabanova L."/>
        </authorList>
    </citation>
    <scope>NUCLEOTIDE SEQUENCE</scope>
    <source>
        <strain evidence="3">KMM 6838</strain>
    </source>
</reference>
<feature type="transmembrane region" description="Helical" evidence="1">
    <location>
        <begin position="339"/>
        <end position="365"/>
    </location>
</feature>
<dbReference type="KEGG" id="mthd:A3224_13310"/>
<proteinExistence type="predicted"/>
<feature type="transmembrane region" description="Helical" evidence="1">
    <location>
        <begin position="266"/>
        <end position="284"/>
    </location>
</feature>
<feature type="transmembrane region" description="Helical" evidence="1">
    <location>
        <begin position="304"/>
        <end position="327"/>
    </location>
</feature>
<keyword evidence="4" id="KW-1185">Reference proteome</keyword>
<keyword evidence="1" id="KW-0812">Transmembrane</keyword>
<accession>A0A143HQ59</accession>
<keyword evidence="1" id="KW-1133">Transmembrane helix</keyword>
<evidence type="ECO:0000256" key="1">
    <source>
        <dbReference type="SAM" id="Phobius"/>
    </source>
</evidence>
<dbReference type="PANTHER" id="PTHR43847:SF1">
    <property type="entry name" value="BLL3993 PROTEIN"/>
    <property type="match status" value="1"/>
</dbReference>
<dbReference type="Gene3D" id="1.20.120.1630">
    <property type="match status" value="1"/>
</dbReference>
<protein>
    <submittedName>
        <fullName evidence="3">DUF1295 domain-containing protein</fullName>
    </submittedName>
</protein>
<evidence type="ECO:0000313" key="3">
    <source>
        <dbReference type="EMBL" id="MCX2803081.1"/>
    </source>
</evidence>
<dbReference type="EMBL" id="CP014864">
    <property type="protein sequence ID" value="AMX03422.1"/>
    <property type="molecule type" value="Genomic_DNA"/>
</dbReference>
<gene>
    <name evidence="2" type="ORF">A3224_13310</name>
    <name evidence="3" type="ORF">OQJ68_14905</name>
</gene>
<sequence length="463" mass="53089">MHGAVATADARARVVSGARSWITDRAWISGAAGALAVLLCAAWYNAHQVLSKGLSIGGWQITDNRLDSILAALVFSAAVMLLVELLRLRLWHGSDFFRLDPKLRHGYWLVFALHSVLYYLTYLGLLALVIFFFHSAGEYGFARNHPYYQPWFRLLDLAWVAWLWGGLPYVILTRALKHSKAADKLDLAHSCIKAMRFLAGRRPKFEEADRKNLRALLVKLFFAPLMTVFFADQFPHLVNNVGYMFDGLPAAIAENRYSHRQFNLDFFNITVALVFSIDVALAWCGYMVSSRWFDNQTVSAEPTLLGWVVCLLCYPPFQMFLGLYYAAPGEREVLQLGSPWLVTLFTAMMLASYLIYVAATVHFGVRFSNLTHRGIIRTGLYSLVRHPAYAAKNFAWWCVMFPVILFQGFHGSWQLALGHTLGLLLMTWIYYWRAITEERHLSMDADYREYCRQVRYRFVPGIW</sequence>
<dbReference type="PANTHER" id="PTHR43847">
    <property type="entry name" value="BLL3993 PROTEIN"/>
    <property type="match status" value="1"/>
</dbReference>
<reference evidence="2" key="2">
    <citation type="submission" date="2016-03" db="EMBL/GenBank/DDBJ databases">
        <authorList>
            <person name="Ploux O."/>
        </authorList>
    </citation>
    <scope>NUCLEOTIDE SEQUENCE [LARGE SCALE GENOMIC DNA]</scope>
    <source>
        <strain evidence="2">DAU221</strain>
    </source>
</reference>
<name>A0A143HQ59_MICTH</name>
<feature type="transmembrane region" description="Helical" evidence="1">
    <location>
        <begin position="107"/>
        <end position="131"/>
    </location>
</feature>